<evidence type="ECO:0000256" key="4">
    <source>
        <dbReference type="ARBA" id="ARBA00022496"/>
    </source>
</evidence>
<evidence type="ECO:0000256" key="6">
    <source>
        <dbReference type="ARBA" id="ARBA00023004"/>
    </source>
</evidence>
<organism evidence="16 17">
    <name type="scientific">Deminuibacter soli</name>
    <dbReference type="NCBI Taxonomy" id="2291815"/>
    <lineage>
        <taxon>Bacteria</taxon>
        <taxon>Pseudomonadati</taxon>
        <taxon>Bacteroidota</taxon>
        <taxon>Chitinophagia</taxon>
        <taxon>Chitinophagales</taxon>
        <taxon>Chitinophagaceae</taxon>
        <taxon>Deminuibacter</taxon>
    </lineage>
</organism>
<comment type="similarity">
    <text evidence="11 12">Belongs to the TonB-dependent receptor family.</text>
</comment>
<dbReference type="EMBL" id="QTJU01000001">
    <property type="protein sequence ID" value="RFM30545.1"/>
    <property type="molecule type" value="Genomic_DNA"/>
</dbReference>
<dbReference type="PANTHER" id="PTHR32552:SF81">
    <property type="entry name" value="TONB-DEPENDENT OUTER MEMBRANE RECEPTOR"/>
    <property type="match status" value="1"/>
</dbReference>
<dbReference type="AlphaFoldDB" id="A0A3E1NRJ2"/>
<dbReference type="GO" id="GO:0006826">
    <property type="term" value="P:iron ion transport"/>
    <property type="evidence" value="ECO:0007669"/>
    <property type="project" value="UniProtKB-KW"/>
</dbReference>
<keyword evidence="2 11" id="KW-0813">Transport</keyword>
<evidence type="ECO:0000313" key="16">
    <source>
        <dbReference type="EMBL" id="RFM30545.1"/>
    </source>
</evidence>
<dbReference type="Pfam" id="PF07715">
    <property type="entry name" value="Plug"/>
    <property type="match status" value="1"/>
</dbReference>
<feature type="domain" description="TonB-dependent receptor-like beta-barrel" evidence="14">
    <location>
        <begin position="411"/>
        <end position="871"/>
    </location>
</feature>
<keyword evidence="17" id="KW-1185">Reference proteome</keyword>
<dbReference type="GO" id="GO:0009279">
    <property type="term" value="C:cell outer membrane"/>
    <property type="evidence" value="ECO:0007669"/>
    <property type="project" value="UniProtKB-SubCell"/>
</dbReference>
<evidence type="ECO:0000256" key="8">
    <source>
        <dbReference type="ARBA" id="ARBA00023077"/>
    </source>
</evidence>
<sequence length="1045" mass="113351">MRKLLSLITVAMLFCIFATAQSQQISGKITSTTGTPVEGATVLLKGTKMGTSTDAQGNFTITVKPGSTLLVSALNFKAKEVYVGKNFSGAVQLEESNALIDEVIVTAGGIKTKRREQGTANTVVKATQLTAGKAVNIAGGLQGKVAGLQINATGGGVNPNYRLILRGQRSLTGNNQALIVLDNVIVPNTLLGNLNPEDVEDIVVLNGAGAAALYGSQASNGALIVTTKKGTKGAPVVKVSNTTTIESVAFFPKLQYAYGAGGSAYGFDANGQPLFSNLENQSYGPAFDGSKVPLGVPLEDGSQDSAFYSGNNAHNNFWVKGYTNQTDFSVSSGDEKSTFYLSGQYAKVTGTTPEDRYNRTTLRANGTRKITDKLLATYTATYSQNRYDITTQTSSMFANLLNMPQNVDVTKYKNWRTDKFANPNGYYNPWYQNPYFTLDNNRSKQRNDYLTGNIELKYSPTSWLDLTGRQAIATRNSSYKNTVGSFDYTKFAETSSGAKTDIKASVADGSSYTTELLTDLLAQYHKKFGDYSVNVIGGAQFRQDESQGIDVSAGGLSIPGLFNNSNTTARISGPETNFKARQFGVFGDIRLGYKNFLFLHGTGRNDKVSILAPENRSFFYPSVDLSFIATDALDFLKRSKTISYLKLRGGWSKVGQVNLGNSTNFGAYYLQQTFSQQHGYPFNGVAGYGLDNTLVSPSLKPEITKGYEGGFDLNLLKDRVVTSLTYYSTKTDNQTVSTNVSNATGYTAYRVNTGQTSSRGLELAAHVTPIRSRDLDLTIGGNYTYLDNKVNFISADLSKISLATYGNGSGSYAVAGQAFPVIMGFDYFRDPLGRVIVDSKTGTPQADKDNLKILGNAVAKNRVSLDLQVRYKNFRFSTLFEYRGGYKVFNNMGTELDWAGTGIRTAAFNRERFVFPNSVYMDGSGKYVANTNITVQDGNGNSGFWTNDENRGVTANYVTSGNFWKWREVSLAYDVPAAILAKTKAIKSATISIQARNLFVWLAKSNVYTDPEYSDAGNDSNGIGLTGLGQTPPSRFYGATLSLTF</sequence>
<keyword evidence="6" id="KW-0408">Iron</keyword>
<dbReference type="InterPro" id="IPR023996">
    <property type="entry name" value="TonB-dep_OMP_SusC/RagA"/>
</dbReference>
<evidence type="ECO:0000256" key="3">
    <source>
        <dbReference type="ARBA" id="ARBA00022452"/>
    </source>
</evidence>
<dbReference type="RefSeq" id="WP_116846301.1">
    <property type="nucleotide sequence ID" value="NZ_QTJU01000001.1"/>
</dbReference>
<dbReference type="Gene3D" id="2.170.130.10">
    <property type="entry name" value="TonB-dependent receptor, plug domain"/>
    <property type="match status" value="1"/>
</dbReference>
<keyword evidence="5 11" id="KW-0812">Transmembrane</keyword>
<evidence type="ECO:0000256" key="9">
    <source>
        <dbReference type="ARBA" id="ARBA00023136"/>
    </source>
</evidence>
<evidence type="ECO:0000256" key="11">
    <source>
        <dbReference type="PROSITE-ProRule" id="PRU01360"/>
    </source>
</evidence>
<dbReference type="Pfam" id="PF13715">
    <property type="entry name" value="CarbopepD_reg_2"/>
    <property type="match status" value="1"/>
</dbReference>
<keyword evidence="13" id="KW-0732">Signal</keyword>
<keyword evidence="10 11" id="KW-0998">Cell outer membrane</keyword>
<dbReference type="Pfam" id="PF00593">
    <property type="entry name" value="TonB_dep_Rec_b-barrel"/>
    <property type="match status" value="1"/>
</dbReference>
<feature type="signal peptide" evidence="13">
    <location>
        <begin position="1"/>
        <end position="20"/>
    </location>
</feature>
<evidence type="ECO:0000256" key="1">
    <source>
        <dbReference type="ARBA" id="ARBA00004571"/>
    </source>
</evidence>
<evidence type="ECO:0000256" key="7">
    <source>
        <dbReference type="ARBA" id="ARBA00023065"/>
    </source>
</evidence>
<proteinExistence type="inferred from homology"/>
<dbReference type="Gene3D" id="2.60.40.1120">
    <property type="entry name" value="Carboxypeptidase-like, regulatory domain"/>
    <property type="match status" value="1"/>
</dbReference>
<evidence type="ECO:0000256" key="5">
    <source>
        <dbReference type="ARBA" id="ARBA00022692"/>
    </source>
</evidence>
<dbReference type="InterPro" id="IPR000531">
    <property type="entry name" value="Beta-barrel_TonB"/>
</dbReference>
<dbReference type="OrthoDB" id="609136at2"/>
<dbReference type="InterPro" id="IPR012910">
    <property type="entry name" value="Plug_dom"/>
</dbReference>
<evidence type="ECO:0000313" key="17">
    <source>
        <dbReference type="Proteomes" id="UP000261284"/>
    </source>
</evidence>
<dbReference type="PROSITE" id="PS52016">
    <property type="entry name" value="TONB_DEPENDENT_REC_3"/>
    <property type="match status" value="1"/>
</dbReference>
<evidence type="ECO:0000259" key="14">
    <source>
        <dbReference type="Pfam" id="PF00593"/>
    </source>
</evidence>
<dbReference type="SUPFAM" id="SSF56935">
    <property type="entry name" value="Porins"/>
    <property type="match status" value="1"/>
</dbReference>
<keyword evidence="7" id="KW-0406">Ion transport</keyword>
<keyword evidence="9 11" id="KW-0472">Membrane</keyword>
<gene>
    <name evidence="16" type="ORF">DXN05_06215</name>
</gene>
<keyword evidence="4" id="KW-0410">Iron transport</keyword>
<evidence type="ECO:0000256" key="10">
    <source>
        <dbReference type="ARBA" id="ARBA00023237"/>
    </source>
</evidence>
<reference evidence="16 17" key="1">
    <citation type="submission" date="2018-08" db="EMBL/GenBank/DDBJ databases">
        <title>Chitinophagaceae sp. K23C18032701, a novel bacterium isolated from forest soil.</title>
        <authorList>
            <person name="Wang C."/>
        </authorList>
    </citation>
    <scope>NUCLEOTIDE SEQUENCE [LARGE SCALE GENOMIC DNA]</scope>
    <source>
        <strain evidence="16 17">K23C18032701</strain>
    </source>
</reference>
<dbReference type="InterPro" id="IPR008969">
    <property type="entry name" value="CarboxyPept-like_regulatory"/>
</dbReference>
<dbReference type="Proteomes" id="UP000261284">
    <property type="component" value="Unassembled WGS sequence"/>
</dbReference>
<feature type="chain" id="PRO_5017656451" evidence="13">
    <location>
        <begin position="21"/>
        <end position="1045"/>
    </location>
</feature>
<evidence type="ECO:0000259" key="15">
    <source>
        <dbReference type="Pfam" id="PF07715"/>
    </source>
</evidence>
<name>A0A3E1NRJ2_9BACT</name>
<keyword evidence="8 12" id="KW-0798">TonB box</keyword>
<dbReference type="InterPro" id="IPR039426">
    <property type="entry name" value="TonB-dep_rcpt-like"/>
</dbReference>
<feature type="domain" description="TonB-dependent receptor plug" evidence="15">
    <location>
        <begin position="115"/>
        <end position="222"/>
    </location>
</feature>
<dbReference type="Gene3D" id="2.40.170.20">
    <property type="entry name" value="TonB-dependent receptor, beta-barrel domain"/>
    <property type="match status" value="1"/>
</dbReference>
<keyword evidence="3 11" id="KW-1134">Transmembrane beta strand</keyword>
<dbReference type="InterPro" id="IPR037066">
    <property type="entry name" value="Plug_dom_sf"/>
</dbReference>
<protein>
    <submittedName>
        <fullName evidence="16">SusC/RagA family TonB-linked outer membrane protein</fullName>
    </submittedName>
</protein>
<evidence type="ECO:0000256" key="12">
    <source>
        <dbReference type="RuleBase" id="RU003357"/>
    </source>
</evidence>
<comment type="subcellular location">
    <subcellularLocation>
        <location evidence="1 11">Cell outer membrane</location>
        <topology evidence="1 11">Multi-pass membrane protein</topology>
    </subcellularLocation>
</comment>
<dbReference type="NCBIfam" id="TIGR04056">
    <property type="entry name" value="OMP_RagA_SusC"/>
    <property type="match status" value="1"/>
</dbReference>
<dbReference type="InterPro" id="IPR036942">
    <property type="entry name" value="Beta-barrel_TonB_sf"/>
</dbReference>
<evidence type="ECO:0000256" key="13">
    <source>
        <dbReference type="SAM" id="SignalP"/>
    </source>
</evidence>
<dbReference type="PANTHER" id="PTHR32552">
    <property type="entry name" value="FERRICHROME IRON RECEPTOR-RELATED"/>
    <property type="match status" value="1"/>
</dbReference>
<evidence type="ECO:0000256" key="2">
    <source>
        <dbReference type="ARBA" id="ARBA00022448"/>
    </source>
</evidence>
<comment type="caution">
    <text evidence="16">The sequence shown here is derived from an EMBL/GenBank/DDBJ whole genome shotgun (WGS) entry which is preliminary data.</text>
</comment>
<accession>A0A3E1NRJ2</accession>
<dbReference type="SUPFAM" id="SSF49464">
    <property type="entry name" value="Carboxypeptidase regulatory domain-like"/>
    <property type="match status" value="1"/>
</dbReference>